<dbReference type="SMART" id="SM00926">
    <property type="entry name" value="Molybdop_Fe4S4"/>
    <property type="match status" value="1"/>
</dbReference>
<dbReference type="InterPro" id="IPR006963">
    <property type="entry name" value="Mopterin_OxRdtase_4Fe-4S_dom"/>
</dbReference>
<keyword evidence="5" id="KW-1133">Transmembrane helix</keyword>
<dbReference type="GO" id="GO:0046872">
    <property type="term" value="F:metal ion binding"/>
    <property type="evidence" value="ECO:0007669"/>
    <property type="project" value="UniProtKB-KW"/>
</dbReference>
<evidence type="ECO:0000256" key="4">
    <source>
        <dbReference type="ARBA" id="ARBA00023014"/>
    </source>
</evidence>
<dbReference type="SUPFAM" id="SSF53706">
    <property type="entry name" value="Formate dehydrogenase/DMSO reductase, domains 1-3"/>
    <property type="match status" value="1"/>
</dbReference>
<sequence length="747" mass="83361">MEEWKKSSCVLCAQNCGLEILIENGKMTKVRPDKDNPRSKGYVCRKGLKVMYYQYPKDRLTTPLKRIGERFVPISWEKAIEEISERLLQIRTAHGPRSLAYMGASMQGGHFEAGFGVSLMRALGSQYLYSSAGQEFSGAWWINGRVFGGQHILTIPDEQETEMLVAWGWNGMRSHQLPRAPKVLKDISENPKKLLIVVDPRKSETARLANMHLAIAPGTDALLLKTMITIILHNGWENKQYIQENVEGITSIRGWFSDLDVDAALDVCRLNKDEVIEFCRLMTSKRWCMHPDLGIYMNRKSAVAYYLLTILAALCGVFGVSGGNVIPGMLRPLGGHADERSTKVWRTVATGMFPAAAGFYPPAVVPEEILNDHPERLRAILVNGCNPLRSYPDTTAYENAFAALDLLVVTDIVMNETARFAHYVLPSRSLYECWDGTFFPWTYPGVYFQMRQPLVAPPDECLEPSQIFTLLADKLGLIPEIPEEVVHAAGGNRLMFGAKLMQWAARMPSIRSAMPFILARTLGQCLGSANQAALWGMLMTLPQAARENGARAGFTTGPDQGERMFCAVLDNPQGIWLGNADAAQPTTGLRTKSRKLEIHIEEMEAEVLSLSPQNERELLGGSKEYPFILMAGRHMQYNANTLMRDPEWNKGKRACTIAVHPNDARNLGLIERQQVLVTTEAGSEAGELEITDQVRAGTVMIPHGFGLLYDGKVYGVNVNRLTKNTNRDRFGTPLHRYIPCRLEANNA</sequence>
<evidence type="ECO:0000313" key="8">
    <source>
        <dbReference type="Proteomes" id="UP000184603"/>
    </source>
</evidence>
<evidence type="ECO:0000256" key="5">
    <source>
        <dbReference type="SAM" id="Phobius"/>
    </source>
</evidence>
<feature type="transmembrane region" description="Helical" evidence="5">
    <location>
        <begin position="303"/>
        <end position="323"/>
    </location>
</feature>
<dbReference type="InterPro" id="IPR009010">
    <property type="entry name" value="Asp_de-COase-like_dom_sf"/>
</dbReference>
<keyword evidence="3" id="KW-0408">Iron</keyword>
<dbReference type="PANTHER" id="PTHR43742:SF2">
    <property type="entry name" value="ASSIMILATORY NITRATE REDUCTASE CATALYTIC SUBUNIT"/>
    <property type="match status" value="1"/>
</dbReference>
<comment type="similarity">
    <text evidence="1">Belongs to the prokaryotic molybdopterin-containing oxidoreductase family.</text>
</comment>
<dbReference type="InterPro" id="IPR050612">
    <property type="entry name" value="Prok_Mopterin_Oxidored"/>
</dbReference>
<keyword evidence="4" id="KW-0411">Iron-sulfur</keyword>
<accession>A0A1M7YLM5</accession>
<dbReference type="EMBL" id="FRFE01000057">
    <property type="protein sequence ID" value="SHO53482.1"/>
    <property type="molecule type" value="Genomic_DNA"/>
</dbReference>
<dbReference type="Gene3D" id="3.40.228.10">
    <property type="entry name" value="Dimethylsulfoxide Reductase, domain 2"/>
    <property type="match status" value="1"/>
</dbReference>
<dbReference type="Gene3D" id="2.40.40.20">
    <property type="match status" value="1"/>
</dbReference>
<dbReference type="InterPro" id="IPR006657">
    <property type="entry name" value="MoPterin_dinucl-bd_dom"/>
</dbReference>
<name>A0A1M7YLM5_9BACT</name>
<dbReference type="GO" id="GO:0043546">
    <property type="term" value="F:molybdopterin cofactor binding"/>
    <property type="evidence" value="ECO:0007669"/>
    <property type="project" value="InterPro"/>
</dbReference>
<reference evidence="7 8" key="1">
    <citation type="submission" date="2016-12" db="EMBL/GenBank/DDBJ databases">
        <authorList>
            <person name="Song W.-J."/>
            <person name="Kurnit D.M."/>
        </authorList>
    </citation>
    <scope>NUCLEOTIDE SEQUENCE [LARGE SCALE GENOMIC DNA]</scope>
    <source>
        <strain evidence="7 8">DSM 18488</strain>
    </source>
</reference>
<protein>
    <submittedName>
        <fullName evidence="7">Anaerobic selenocysteine-containing dehydrogenase</fullName>
    </submittedName>
</protein>
<dbReference type="Proteomes" id="UP000184603">
    <property type="component" value="Unassembled WGS sequence"/>
</dbReference>
<dbReference type="GO" id="GO:0016491">
    <property type="term" value="F:oxidoreductase activity"/>
    <property type="evidence" value="ECO:0007669"/>
    <property type="project" value="InterPro"/>
</dbReference>
<evidence type="ECO:0000256" key="3">
    <source>
        <dbReference type="ARBA" id="ARBA00023004"/>
    </source>
</evidence>
<dbReference type="Pfam" id="PF00384">
    <property type="entry name" value="Molybdopterin"/>
    <property type="match status" value="1"/>
</dbReference>
<gene>
    <name evidence="7" type="ORF">SAMN02745220_05148</name>
</gene>
<dbReference type="RefSeq" id="WP_073617057.1">
    <property type="nucleotide sequence ID" value="NZ_FRFE01000057.1"/>
</dbReference>
<dbReference type="OrthoDB" id="9757870at2"/>
<dbReference type="Gene3D" id="3.40.50.740">
    <property type="match status" value="1"/>
</dbReference>
<keyword evidence="8" id="KW-1185">Reference proteome</keyword>
<evidence type="ECO:0000256" key="1">
    <source>
        <dbReference type="ARBA" id="ARBA00010312"/>
    </source>
</evidence>
<dbReference type="STRING" id="1121416.SAMN02745220_05148"/>
<dbReference type="SUPFAM" id="SSF50692">
    <property type="entry name" value="ADC-like"/>
    <property type="match status" value="1"/>
</dbReference>
<proteinExistence type="inferred from homology"/>
<dbReference type="AlphaFoldDB" id="A0A1M7YLM5"/>
<feature type="domain" description="4Fe-4S Mo/W bis-MGD-type" evidence="6">
    <location>
        <begin position="2"/>
        <end position="58"/>
    </location>
</feature>
<keyword evidence="5" id="KW-0812">Transmembrane</keyword>
<evidence type="ECO:0000313" key="7">
    <source>
        <dbReference type="EMBL" id="SHO53482.1"/>
    </source>
</evidence>
<evidence type="ECO:0000256" key="2">
    <source>
        <dbReference type="ARBA" id="ARBA00022723"/>
    </source>
</evidence>
<dbReference type="GO" id="GO:0051536">
    <property type="term" value="F:iron-sulfur cluster binding"/>
    <property type="evidence" value="ECO:0007669"/>
    <property type="project" value="UniProtKB-KW"/>
</dbReference>
<organism evidence="7 8">
    <name type="scientific">Desulfopila aestuarii DSM 18488</name>
    <dbReference type="NCBI Taxonomy" id="1121416"/>
    <lineage>
        <taxon>Bacteria</taxon>
        <taxon>Pseudomonadati</taxon>
        <taxon>Thermodesulfobacteriota</taxon>
        <taxon>Desulfobulbia</taxon>
        <taxon>Desulfobulbales</taxon>
        <taxon>Desulfocapsaceae</taxon>
        <taxon>Desulfopila</taxon>
    </lineage>
</organism>
<dbReference type="Pfam" id="PF01568">
    <property type="entry name" value="Molydop_binding"/>
    <property type="match status" value="1"/>
</dbReference>
<keyword evidence="5" id="KW-0472">Membrane</keyword>
<dbReference type="InterPro" id="IPR006656">
    <property type="entry name" value="Mopterin_OxRdtase"/>
</dbReference>
<dbReference type="PANTHER" id="PTHR43742">
    <property type="entry name" value="TRIMETHYLAMINE-N-OXIDE REDUCTASE"/>
    <property type="match status" value="1"/>
</dbReference>
<dbReference type="Gene3D" id="2.20.25.90">
    <property type="entry name" value="ADC-like domains"/>
    <property type="match status" value="1"/>
</dbReference>
<evidence type="ECO:0000259" key="6">
    <source>
        <dbReference type="PROSITE" id="PS51669"/>
    </source>
</evidence>
<dbReference type="Pfam" id="PF04879">
    <property type="entry name" value="Molybdop_Fe4S4"/>
    <property type="match status" value="1"/>
</dbReference>
<keyword evidence="2" id="KW-0479">Metal-binding</keyword>
<dbReference type="PROSITE" id="PS51669">
    <property type="entry name" value="4FE4S_MOW_BIS_MGD"/>
    <property type="match status" value="1"/>
</dbReference>